<keyword evidence="1" id="KW-0732">Signal</keyword>
<feature type="signal peptide" evidence="1">
    <location>
        <begin position="1"/>
        <end position="21"/>
    </location>
</feature>
<evidence type="ECO:0000313" key="3">
    <source>
        <dbReference type="Proteomes" id="UP000236220"/>
    </source>
</evidence>
<feature type="chain" id="PRO_5014416033" description="Lipoprotein" evidence="1">
    <location>
        <begin position="22"/>
        <end position="139"/>
    </location>
</feature>
<dbReference type="PROSITE" id="PS51257">
    <property type="entry name" value="PROKAR_LIPOPROTEIN"/>
    <property type="match status" value="1"/>
</dbReference>
<accession>A0A2K1Q0V5</accession>
<evidence type="ECO:0000313" key="2">
    <source>
        <dbReference type="EMBL" id="PNS08670.1"/>
    </source>
</evidence>
<organism evidence="2 3">
    <name type="scientific">Solilutibacter silvestris</name>
    <dbReference type="NCBI Taxonomy" id="1645665"/>
    <lineage>
        <taxon>Bacteria</taxon>
        <taxon>Pseudomonadati</taxon>
        <taxon>Pseudomonadota</taxon>
        <taxon>Gammaproteobacteria</taxon>
        <taxon>Lysobacterales</taxon>
        <taxon>Lysobacteraceae</taxon>
        <taxon>Solilutibacter</taxon>
    </lineage>
</organism>
<protein>
    <recommendedName>
        <fullName evidence="4">Lipoprotein</fullName>
    </recommendedName>
</protein>
<sequence length="139" mass="15558">MKHLRTLLLLLGLLATACAGAGTRAKANALDKAQYAYSATMRWGDIRGAWAQQDPAWRAAHPLTDLELERYKQLQVTSYQVLDSTGGDPDEAMRTIEIGIANRNTMAARTVTYRETWHYDAAAKTWWVTSGLPDFWNGQ</sequence>
<reference evidence="2 3" key="1">
    <citation type="submission" date="2017-08" db="EMBL/GenBank/DDBJ databases">
        <title>Lysobacter sylvestris genome.</title>
        <authorList>
            <person name="Zhang D.-C."/>
            <person name="Albuquerque L."/>
            <person name="Franca L."/>
            <person name="Froufe H.J.C."/>
            <person name="Barroso C."/>
            <person name="Egas C."/>
            <person name="Da Costa M."/>
            <person name="Margesin R."/>
        </authorList>
    </citation>
    <scope>NUCLEOTIDE SEQUENCE [LARGE SCALE GENOMIC DNA]</scope>
    <source>
        <strain evidence="2 3">AM20-91</strain>
    </source>
</reference>
<keyword evidence="3" id="KW-1185">Reference proteome</keyword>
<proteinExistence type="predicted"/>
<dbReference type="OrthoDB" id="6196416at2"/>
<dbReference type="AlphaFoldDB" id="A0A2K1Q0V5"/>
<dbReference type="EMBL" id="NPZB01000001">
    <property type="protein sequence ID" value="PNS08670.1"/>
    <property type="molecule type" value="Genomic_DNA"/>
</dbReference>
<name>A0A2K1Q0V5_9GAMM</name>
<gene>
    <name evidence="2" type="ORF">Lysil_0299</name>
</gene>
<evidence type="ECO:0008006" key="4">
    <source>
        <dbReference type="Google" id="ProtNLM"/>
    </source>
</evidence>
<evidence type="ECO:0000256" key="1">
    <source>
        <dbReference type="SAM" id="SignalP"/>
    </source>
</evidence>
<dbReference type="Proteomes" id="UP000236220">
    <property type="component" value="Unassembled WGS sequence"/>
</dbReference>
<comment type="caution">
    <text evidence="2">The sequence shown here is derived from an EMBL/GenBank/DDBJ whole genome shotgun (WGS) entry which is preliminary data.</text>
</comment>
<dbReference type="RefSeq" id="WP_103073820.1">
    <property type="nucleotide sequence ID" value="NZ_NPZB01000001.1"/>
</dbReference>